<feature type="transmembrane region" description="Helical" evidence="1">
    <location>
        <begin position="143"/>
        <end position="164"/>
    </location>
</feature>
<keyword evidence="3" id="KW-1185">Reference proteome</keyword>
<feature type="transmembrane region" description="Helical" evidence="1">
    <location>
        <begin position="28"/>
        <end position="47"/>
    </location>
</feature>
<feature type="transmembrane region" description="Helical" evidence="1">
    <location>
        <begin position="332"/>
        <end position="356"/>
    </location>
</feature>
<organism evidence="2 3">
    <name type="scientific">Halalkalibacter krulwichiae</name>
    <dbReference type="NCBI Taxonomy" id="199441"/>
    <lineage>
        <taxon>Bacteria</taxon>
        <taxon>Bacillati</taxon>
        <taxon>Bacillota</taxon>
        <taxon>Bacilli</taxon>
        <taxon>Bacillales</taxon>
        <taxon>Bacillaceae</taxon>
        <taxon>Halalkalibacter</taxon>
    </lineage>
</organism>
<keyword evidence="1" id="KW-1133">Transmembrane helix</keyword>
<feature type="transmembrane region" description="Helical" evidence="1">
    <location>
        <begin position="236"/>
        <end position="256"/>
    </location>
</feature>
<feature type="transmembrane region" description="Helical" evidence="1">
    <location>
        <begin position="59"/>
        <end position="77"/>
    </location>
</feature>
<evidence type="ECO:0000256" key="1">
    <source>
        <dbReference type="SAM" id="Phobius"/>
    </source>
</evidence>
<proteinExistence type="predicted"/>
<reference evidence="2 3" key="1">
    <citation type="submission" date="2017-04" db="EMBL/GenBank/DDBJ databases">
        <title>Bacillus krulwichiae AM31D Genome sequencing and assembly.</title>
        <authorList>
            <person name="Krulwich T.A."/>
            <person name="Anastor L."/>
            <person name="Ehrlich R."/>
            <person name="Ehrlich G.D."/>
            <person name="Janto B."/>
        </authorList>
    </citation>
    <scope>NUCLEOTIDE SEQUENCE [LARGE SCALE GENOMIC DNA]</scope>
    <source>
        <strain evidence="2 3">AM31D</strain>
    </source>
</reference>
<gene>
    <name evidence="2" type="ORF">BkAM31D_23370</name>
</gene>
<evidence type="ECO:0000313" key="2">
    <source>
        <dbReference type="EMBL" id="ARK32571.1"/>
    </source>
</evidence>
<feature type="transmembrane region" description="Helical" evidence="1">
    <location>
        <begin position="411"/>
        <end position="433"/>
    </location>
</feature>
<dbReference type="STRING" id="199441.BkAM31D_23370"/>
<dbReference type="KEGG" id="bkw:BkAM31D_23370"/>
<dbReference type="GO" id="GO:0015128">
    <property type="term" value="F:gluconate transmembrane transporter activity"/>
    <property type="evidence" value="ECO:0007669"/>
    <property type="project" value="InterPro"/>
</dbReference>
<feature type="transmembrane region" description="Helical" evidence="1">
    <location>
        <begin position="5"/>
        <end position="22"/>
    </location>
</feature>
<name>A0A1X9ML89_9BACI</name>
<sequence length="434" mass="46380">MDLQLLSLIGIVVGLSLLIIFAMKGYSLLIVTPVLGVLVAVVSQIDITEALKTGYMQSFVNFVERYFLLFLFGAIFGKVMEDSGAATSIARGILKVTGESSRIAVIFAMVLITGVLTYGGVSVFVVIFTMIPIARPVFKKLDIPWPIFAGAFFLGCGTFTMTMLPGSPQIQNLIPIPYLGTTPTAGALIGVVATLVVIPFGLWWLWREDKKYTSKNIGYEETKGNTRFDYEEKESYPPFLLSLLPPALLIILLNFTPFSIEISLGLSVIVAGLFLRKYLTNPLQTFNTGAMNVAAPILNTSAVVAFGGVVIITSGFNLVESAVMSIPGHPLIAFSIATNIMSGITGSTSGGLGIAMEALSGHYKTMIDPEVLHRIATISSGGLDSLPHSGAVVTGLTVMGLTHKMGYKPVFFVNIVAPLLALVFAMAVAIIFYG</sequence>
<dbReference type="Pfam" id="PF02447">
    <property type="entry name" value="GntP_permease"/>
    <property type="match status" value="1"/>
</dbReference>
<keyword evidence="1" id="KW-0812">Transmembrane</keyword>
<dbReference type="InterPro" id="IPR003474">
    <property type="entry name" value="Glcn_transporter"/>
</dbReference>
<feature type="transmembrane region" description="Helical" evidence="1">
    <location>
        <begin position="184"/>
        <end position="206"/>
    </location>
</feature>
<feature type="transmembrane region" description="Helical" evidence="1">
    <location>
        <begin position="291"/>
        <end position="312"/>
    </location>
</feature>
<dbReference type="GO" id="GO:0005886">
    <property type="term" value="C:plasma membrane"/>
    <property type="evidence" value="ECO:0007669"/>
    <property type="project" value="TreeGrafter"/>
</dbReference>
<accession>A0A1X9ML89</accession>
<dbReference type="AlphaFoldDB" id="A0A1X9ML89"/>
<dbReference type="PANTHER" id="PTHR30354:SF7">
    <property type="entry name" value="BLL7963 PROTEIN"/>
    <property type="match status" value="1"/>
</dbReference>
<feature type="transmembrane region" description="Helical" evidence="1">
    <location>
        <begin position="103"/>
        <end position="131"/>
    </location>
</feature>
<protein>
    <submittedName>
        <fullName evidence="2">Fructuronate transporter</fullName>
    </submittedName>
</protein>
<feature type="transmembrane region" description="Helical" evidence="1">
    <location>
        <begin position="262"/>
        <end position="279"/>
    </location>
</feature>
<dbReference type="PANTHER" id="PTHR30354">
    <property type="entry name" value="GNT FAMILY GLUCONATE TRANSPORTER"/>
    <property type="match status" value="1"/>
</dbReference>
<keyword evidence="1" id="KW-0472">Membrane</keyword>
<dbReference type="EMBL" id="CP020814">
    <property type="protein sequence ID" value="ARK32571.1"/>
    <property type="molecule type" value="Genomic_DNA"/>
</dbReference>
<dbReference type="Proteomes" id="UP000193006">
    <property type="component" value="Chromosome"/>
</dbReference>
<dbReference type="RefSeq" id="WP_066158831.1">
    <property type="nucleotide sequence ID" value="NZ_CP020814.1"/>
</dbReference>
<evidence type="ECO:0000313" key="3">
    <source>
        <dbReference type="Proteomes" id="UP000193006"/>
    </source>
</evidence>